<dbReference type="EC" id="2.7.13.3" evidence="2"/>
<dbReference type="InterPro" id="IPR011712">
    <property type="entry name" value="Sig_transdc_His_kin_sub3_dim/P"/>
</dbReference>
<feature type="transmembrane region" description="Helical" evidence="9">
    <location>
        <begin position="130"/>
        <end position="149"/>
    </location>
</feature>
<evidence type="ECO:0000259" key="10">
    <source>
        <dbReference type="Pfam" id="PF02518"/>
    </source>
</evidence>
<evidence type="ECO:0000256" key="4">
    <source>
        <dbReference type="ARBA" id="ARBA00022679"/>
    </source>
</evidence>
<dbReference type="InterPro" id="IPR055558">
    <property type="entry name" value="DUF7134"/>
</dbReference>
<evidence type="ECO:0000256" key="8">
    <source>
        <dbReference type="ARBA" id="ARBA00023012"/>
    </source>
</evidence>
<dbReference type="SUPFAM" id="SSF55874">
    <property type="entry name" value="ATPase domain of HSP90 chaperone/DNA topoisomerase II/histidine kinase"/>
    <property type="match status" value="1"/>
</dbReference>
<dbReference type="PANTHER" id="PTHR24421:SF10">
    <property type="entry name" value="NITRATE_NITRITE SENSOR PROTEIN NARQ"/>
    <property type="match status" value="1"/>
</dbReference>
<sequence>MCDPEPHDGAARGEEVGAPTAVVEEDFASRGPVRRFVRAHPWVMDLVVVAIFLLPSVIASTLIGSAWLHFAVTGVIAVALMWRRKYPIALTFLSVALGVASIAVTGAPGDADLAIAFALYAVVTVRGTRLGWLCLAGATLAYTLGLFAWGRPDVLNAVGVPSIGHLQFVVSNVASLLVLWLIAVAIGLNVRNRREQIQRLVDQASQFRLERDQRELLAAASERARIAREMHDVVAHSLSVMVALADGAQASLAKSPERTATALTELSGTGRAALTDMRRILGVLRAEPTDAEAALSPQPGAPALEDLIDRFRATGLEVAYSHTGPPLPEDAGLQLTTYRVVQEGLTNVLRHAPGAGGIAVIVRRQNHAVTITVRNDRPTRPAEARAGSGQGLVGMRQRAAVYDGTVTAGPDGGGWTMTAQLHIPDDLREDA</sequence>
<keyword evidence="5" id="KW-0547">Nucleotide-binding</keyword>
<dbReference type="EMBL" id="DXBY01000008">
    <property type="protein sequence ID" value="HIZ34179.1"/>
    <property type="molecule type" value="Genomic_DNA"/>
</dbReference>
<dbReference type="GO" id="GO:0005524">
    <property type="term" value="F:ATP binding"/>
    <property type="evidence" value="ECO:0007669"/>
    <property type="project" value="UniProtKB-KW"/>
</dbReference>
<keyword evidence="9" id="KW-0472">Membrane</keyword>
<keyword evidence="3" id="KW-0597">Phosphoprotein</keyword>
<dbReference type="Gene3D" id="1.20.5.1930">
    <property type="match status" value="1"/>
</dbReference>
<evidence type="ECO:0000256" key="2">
    <source>
        <dbReference type="ARBA" id="ARBA00012438"/>
    </source>
</evidence>
<proteinExistence type="predicted"/>
<feature type="domain" description="DUF7134" evidence="12">
    <location>
        <begin position="34"/>
        <end position="194"/>
    </location>
</feature>
<evidence type="ECO:0000313" key="13">
    <source>
        <dbReference type="EMBL" id="HIZ34179.1"/>
    </source>
</evidence>
<dbReference type="InterPro" id="IPR003594">
    <property type="entry name" value="HATPase_dom"/>
</dbReference>
<dbReference type="GO" id="GO:0000155">
    <property type="term" value="F:phosphorelay sensor kinase activity"/>
    <property type="evidence" value="ECO:0007669"/>
    <property type="project" value="InterPro"/>
</dbReference>
<dbReference type="Gene3D" id="3.30.565.10">
    <property type="entry name" value="Histidine kinase-like ATPase, C-terminal domain"/>
    <property type="match status" value="1"/>
</dbReference>
<dbReference type="PANTHER" id="PTHR24421">
    <property type="entry name" value="NITRATE/NITRITE SENSOR PROTEIN NARX-RELATED"/>
    <property type="match status" value="1"/>
</dbReference>
<dbReference type="GO" id="GO:0016020">
    <property type="term" value="C:membrane"/>
    <property type="evidence" value="ECO:0007669"/>
    <property type="project" value="InterPro"/>
</dbReference>
<accession>A0A9D2J3C0</accession>
<evidence type="ECO:0000256" key="7">
    <source>
        <dbReference type="ARBA" id="ARBA00022840"/>
    </source>
</evidence>
<name>A0A9D2J3C0_9MICO</name>
<gene>
    <name evidence="13" type="ORF">H9815_00235</name>
</gene>
<evidence type="ECO:0000256" key="9">
    <source>
        <dbReference type="SAM" id="Phobius"/>
    </source>
</evidence>
<reference evidence="13" key="1">
    <citation type="journal article" date="2021" name="PeerJ">
        <title>Extensive microbial diversity within the chicken gut microbiome revealed by metagenomics and culture.</title>
        <authorList>
            <person name="Gilroy R."/>
            <person name="Ravi A."/>
            <person name="Getino M."/>
            <person name="Pursley I."/>
            <person name="Horton D.L."/>
            <person name="Alikhan N.F."/>
            <person name="Baker D."/>
            <person name="Gharbi K."/>
            <person name="Hall N."/>
            <person name="Watson M."/>
            <person name="Adriaenssens E.M."/>
            <person name="Foster-Nyarko E."/>
            <person name="Jarju S."/>
            <person name="Secka A."/>
            <person name="Antonio M."/>
            <person name="Oren A."/>
            <person name="Chaudhuri R.R."/>
            <person name="La Ragione R."/>
            <person name="Hildebrand F."/>
            <person name="Pallen M.J."/>
        </authorList>
    </citation>
    <scope>NUCLEOTIDE SEQUENCE</scope>
    <source>
        <strain evidence="13">ChiGjej4B4-7305</strain>
    </source>
</reference>
<evidence type="ECO:0000259" key="11">
    <source>
        <dbReference type="Pfam" id="PF07730"/>
    </source>
</evidence>
<protein>
    <recommendedName>
        <fullName evidence="2">histidine kinase</fullName>
        <ecNumber evidence="2">2.7.13.3</ecNumber>
    </recommendedName>
</protein>
<dbReference type="Pfam" id="PF07730">
    <property type="entry name" value="HisKA_3"/>
    <property type="match status" value="1"/>
</dbReference>
<keyword evidence="9" id="KW-1133">Transmembrane helix</keyword>
<keyword evidence="9" id="KW-0812">Transmembrane</keyword>
<comment type="catalytic activity">
    <reaction evidence="1">
        <text>ATP + protein L-histidine = ADP + protein N-phospho-L-histidine.</text>
        <dbReference type="EC" id="2.7.13.3"/>
    </reaction>
</comment>
<reference evidence="13" key="2">
    <citation type="submission" date="2021-04" db="EMBL/GenBank/DDBJ databases">
        <authorList>
            <person name="Gilroy R."/>
        </authorList>
    </citation>
    <scope>NUCLEOTIDE SEQUENCE</scope>
    <source>
        <strain evidence="13">ChiGjej4B4-7305</strain>
    </source>
</reference>
<evidence type="ECO:0000256" key="3">
    <source>
        <dbReference type="ARBA" id="ARBA00022553"/>
    </source>
</evidence>
<dbReference type="CDD" id="cd16917">
    <property type="entry name" value="HATPase_UhpB-NarQ-NarX-like"/>
    <property type="match status" value="1"/>
</dbReference>
<feature type="domain" description="Signal transduction histidine kinase subgroup 3 dimerisation and phosphoacceptor" evidence="11">
    <location>
        <begin position="222"/>
        <end position="287"/>
    </location>
</feature>
<evidence type="ECO:0000256" key="5">
    <source>
        <dbReference type="ARBA" id="ARBA00022741"/>
    </source>
</evidence>
<evidence type="ECO:0000313" key="14">
    <source>
        <dbReference type="Proteomes" id="UP000824037"/>
    </source>
</evidence>
<keyword evidence="4" id="KW-0808">Transferase</keyword>
<evidence type="ECO:0000259" key="12">
    <source>
        <dbReference type="Pfam" id="PF23539"/>
    </source>
</evidence>
<evidence type="ECO:0000256" key="6">
    <source>
        <dbReference type="ARBA" id="ARBA00022777"/>
    </source>
</evidence>
<feature type="transmembrane region" description="Helical" evidence="9">
    <location>
        <begin position="39"/>
        <end position="59"/>
    </location>
</feature>
<feature type="domain" description="Histidine kinase/HSP90-like ATPase" evidence="10">
    <location>
        <begin position="336"/>
        <end position="422"/>
    </location>
</feature>
<keyword evidence="8" id="KW-0902">Two-component regulatory system</keyword>
<dbReference type="AlphaFoldDB" id="A0A9D2J3C0"/>
<comment type="caution">
    <text evidence="13">The sequence shown here is derived from an EMBL/GenBank/DDBJ whole genome shotgun (WGS) entry which is preliminary data.</text>
</comment>
<keyword evidence="7" id="KW-0067">ATP-binding</keyword>
<keyword evidence="6 13" id="KW-0418">Kinase</keyword>
<feature type="transmembrane region" description="Helical" evidence="9">
    <location>
        <begin position="88"/>
        <end position="109"/>
    </location>
</feature>
<organism evidence="13 14">
    <name type="scientific">Candidatus Ruania gallistercoris</name>
    <dbReference type="NCBI Taxonomy" id="2838746"/>
    <lineage>
        <taxon>Bacteria</taxon>
        <taxon>Bacillati</taxon>
        <taxon>Actinomycetota</taxon>
        <taxon>Actinomycetes</taxon>
        <taxon>Micrococcales</taxon>
        <taxon>Ruaniaceae</taxon>
        <taxon>Ruania</taxon>
    </lineage>
</organism>
<dbReference type="InterPro" id="IPR050482">
    <property type="entry name" value="Sensor_HK_TwoCompSys"/>
</dbReference>
<feature type="transmembrane region" description="Helical" evidence="9">
    <location>
        <begin position="169"/>
        <end position="190"/>
    </location>
</feature>
<dbReference type="Pfam" id="PF23539">
    <property type="entry name" value="DUF7134"/>
    <property type="match status" value="1"/>
</dbReference>
<dbReference type="InterPro" id="IPR036890">
    <property type="entry name" value="HATPase_C_sf"/>
</dbReference>
<dbReference type="GO" id="GO:0046983">
    <property type="term" value="F:protein dimerization activity"/>
    <property type="evidence" value="ECO:0007669"/>
    <property type="project" value="InterPro"/>
</dbReference>
<evidence type="ECO:0000256" key="1">
    <source>
        <dbReference type="ARBA" id="ARBA00000085"/>
    </source>
</evidence>
<dbReference type="Proteomes" id="UP000824037">
    <property type="component" value="Unassembled WGS sequence"/>
</dbReference>
<dbReference type="Pfam" id="PF02518">
    <property type="entry name" value="HATPase_c"/>
    <property type="match status" value="1"/>
</dbReference>